<dbReference type="PROSITE" id="PS51194">
    <property type="entry name" value="HELICASE_CTER"/>
    <property type="match status" value="1"/>
</dbReference>
<proteinExistence type="inferred from homology"/>
<dbReference type="InterPro" id="IPR027417">
    <property type="entry name" value="P-loop_NTPase"/>
</dbReference>
<comment type="similarity">
    <text evidence="1">Belongs to the helicase family. RecQ subfamily.</text>
</comment>
<evidence type="ECO:0000256" key="3">
    <source>
        <dbReference type="ARBA" id="ARBA00034808"/>
    </source>
</evidence>
<name>A0A8H3TNP4_9TREE</name>
<dbReference type="SUPFAM" id="SSF52540">
    <property type="entry name" value="P-loop containing nucleoside triphosphate hydrolases"/>
    <property type="match status" value="1"/>
</dbReference>
<dbReference type="OrthoDB" id="2587207at2759"/>
<protein>
    <recommendedName>
        <fullName evidence="3">DNA 3'-5' helicase</fullName>
        <ecNumber evidence="3">5.6.2.4</ecNumber>
    </recommendedName>
</protein>
<dbReference type="GO" id="GO:0000724">
    <property type="term" value="P:double-strand break repair via homologous recombination"/>
    <property type="evidence" value="ECO:0007669"/>
    <property type="project" value="TreeGrafter"/>
</dbReference>
<dbReference type="PANTHER" id="PTHR13710:SF154">
    <property type="entry name" value="RECQ HELICASE, PUTATIVE (AFU_ORTHOLOGUE AFUA_6G14720)-RELATED"/>
    <property type="match status" value="1"/>
</dbReference>
<keyword evidence="6" id="KW-1185">Reference proteome</keyword>
<dbReference type="Proteomes" id="UP000620104">
    <property type="component" value="Unassembled WGS sequence"/>
</dbReference>
<dbReference type="InterPro" id="IPR001650">
    <property type="entry name" value="Helicase_C-like"/>
</dbReference>
<dbReference type="GO" id="GO:0005694">
    <property type="term" value="C:chromosome"/>
    <property type="evidence" value="ECO:0007669"/>
    <property type="project" value="TreeGrafter"/>
</dbReference>
<evidence type="ECO:0000256" key="2">
    <source>
        <dbReference type="ARBA" id="ARBA00034617"/>
    </source>
</evidence>
<comment type="caution">
    <text evidence="5">The sequence shown here is derived from an EMBL/GenBank/DDBJ whole genome shotgun (WGS) entry which is preliminary data.</text>
</comment>
<dbReference type="EC" id="5.6.2.4" evidence="3"/>
<sequence>MEHRIVSHGIARRMNADEEIQNRIVFDEAHLSHTAKSYRNVMGVLGELMKTRPPIVLMTGTCAPSMQAPMLVKLGLKNVETIRSTTNRPEIMYSVHPMEPMGEHKIAVEVQQWFDHKLKGRLATSISRVLIYVQSKVIGTQIAERLSIDFFESGTDPDEKQRMYEGFRRGDIRCLAATQAFGAGIDIGTIDVVIHAGSPRSMVDFAQESGRAGRSGQPAMSIVFRTTNTHRPEHDVDEHCGREEMEKWLKQSQECRRMGLGEYLDGKGRSCAMLPKAQLCDVCRGNGATETTVEEDLYKQLATRPIILAESTPSPKSDRKLIGTQTTLTSSSGASWVCESPVVVTPKVFTERTSNRTSPLLKTASSSSVSSLRRATIRSTERPSMKKATPASFAEEGAKRFDGLGANKRRVVERLVSASGRDRISCENPLVTSAGRVRKPLTLTPVYAELLLPFLRLSVRKKQVCFTCVGLGGIRKCGIGECDVERSLMEREGETNMMSFVNKLANLIKFDIRAFGYCGKCFLPLGRGESTDDFHAPGPTGGPMCIVFQMVASKALSCGCRLWQQKLKETPVSKTDDDPLWLVDLLDNGRKVEEPSVEAFARILKTPCGVGEHWFLRIFYFMIKEAVEEDEKRGG</sequence>
<dbReference type="GO" id="GO:0043138">
    <property type="term" value="F:3'-5' DNA helicase activity"/>
    <property type="evidence" value="ECO:0007669"/>
    <property type="project" value="UniProtKB-EC"/>
</dbReference>
<gene>
    <name evidence="5" type="ORF">NliqN6_0913</name>
</gene>
<accession>A0A8H3TNP4</accession>
<dbReference type="Gene3D" id="3.40.50.300">
    <property type="entry name" value="P-loop containing nucleotide triphosphate hydrolases"/>
    <property type="match status" value="2"/>
</dbReference>
<evidence type="ECO:0000313" key="6">
    <source>
        <dbReference type="Proteomes" id="UP000620104"/>
    </source>
</evidence>
<organism evidence="5 6">
    <name type="scientific">Naganishia liquefaciens</name>
    <dbReference type="NCBI Taxonomy" id="104408"/>
    <lineage>
        <taxon>Eukaryota</taxon>
        <taxon>Fungi</taxon>
        <taxon>Dikarya</taxon>
        <taxon>Basidiomycota</taxon>
        <taxon>Agaricomycotina</taxon>
        <taxon>Tremellomycetes</taxon>
        <taxon>Filobasidiales</taxon>
        <taxon>Filobasidiaceae</taxon>
        <taxon>Naganishia</taxon>
    </lineage>
</organism>
<evidence type="ECO:0000259" key="4">
    <source>
        <dbReference type="PROSITE" id="PS51194"/>
    </source>
</evidence>
<feature type="domain" description="Helicase C-terminal" evidence="4">
    <location>
        <begin position="109"/>
        <end position="264"/>
    </location>
</feature>
<reference evidence="5" key="1">
    <citation type="submission" date="2020-07" db="EMBL/GenBank/DDBJ databases">
        <title>Draft Genome Sequence of a Deep-Sea Yeast, Naganishia (Cryptococcus) liquefaciens strain N6.</title>
        <authorList>
            <person name="Han Y.W."/>
            <person name="Kajitani R."/>
            <person name="Morimoto H."/>
            <person name="Parhat M."/>
            <person name="Tsubouchi H."/>
            <person name="Bakenova O."/>
            <person name="Ogata M."/>
            <person name="Argunhan B."/>
            <person name="Aoki R."/>
            <person name="Kajiwara S."/>
            <person name="Itoh T."/>
            <person name="Iwasaki H."/>
        </authorList>
    </citation>
    <scope>NUCLEOTIDE SEQUENCE</scope>
    <source>
        <strain evidence="5">N6</strain>
    </source>
</reference>
<dbReference type="GO" id="GO:0005737">
    <property type="term" value="C:cytoplasm"/>
    <property type="evidence" value="ECO:0007669"/>
    <property type="project" value="TreeGrafter"/>
</dbReference>
<evidence type="ECO:0000256" key="1">
    <source>
        <dbReference type="ARBA" id="ARBA00005446"/>
    </source>
</evidence>
<dbReference type="SMART" id="SM00490">
    <property type="entry name" value="HELICc"/>
    <property type="match status" value="1"/>
</dbReference>
<dbReference type="GO" id="GO:0009378">
    <property type="term" value="F:four-way junction helicase activity"/>
    <property type="evidence" value="ECO:0007669"/>
    <property type="project" value="TreeGrafter"/>
</dbReference>
<dbReference type="AlphaFoldDB" id="A0A8H3TNP4"/>
<comment type="catalytic activity">
    <reaction evidence="2">
        <text>Couples ATP hydrolysis with the unwinding of duplex DNA by translocating in the 3'-5' direction.</text>
        <dbReference type="EC" id="5.6.2.4"/>
    </reaction>
</comment>
<dbReference type="EMBL" id="BLZA01000007">
    <property type="protein sequence ID" value="GHJ84511.1"/>
    <property type="molecule type" value="Genomic_DNA"/>
</dbReference>
<evidence type="ECO:0000313" key="5">
    <source>
        <dbReference type="EMBL" id="GHJ84511.1"/>
    </source>
</evidence>
<dbReference type="PANTHER" id="PTHR13710">
    <property type="entry name" value="DNA HELICASE RECQ FAMILY MEMBER"/>
    <property type="match status" value="1"/>
</dbReference>
<dbReference type="Pfam" id="PF00271">
    <property type="entry name" value="Helicase_C"/>
    <property type="match status" value="1"/>
</dbReference>